<dbReference type="SUPFAM" id="SSF56854">
    <property type="entry name" value="Bcl-2 inhibitors of programmed cell death"/>
    <property type="match status" value="1"/>
</dbReference>
<proteinExistence type="predicted"/>
<organism evidence="1 2">
    <name type="scientific">Chinchilla lanigera</name>
    <name type="common">Long-tailed chinchilla</name>
    <name type="synonym">Chinchilla villidera</name>
    <dbReference type="NCBI Taxonomy" id="34839"/>
    <lineage>
        <taxon>Eukaryota</taxon>
        <taxon>Metazoa</taxon>
        <taxon>Chordata</taxon>
        <taxon>Craniata</taxon>
        <taxon>Vertebrata</taxon>
        <taxon>Euteleostomi</taxon>
        <taxon>Mammalia</taxon>
        <taxon>Eutheria</taxon>
        <taxon>Euarchontoglires</taxon>
        <taxon>Glires</taxon>
        <taxon>Rodentia</taxon>
        <taxon>Hystricomorpha</taxon>
        <taxon>Chinchillidae</taxon>
        <taxon>Chinchilla</taxon>
    </lineage>
</organism>
<dbReference type="GeneTree" id="ENSGT00390000018096"/>
<dbReference type="PANTHER" id="PTHR36466:SF1">
    <property type="entry name" value="BCL-2-LIKE PROTEIN 15"/>
    <property type="match status" value="1"/>
</dbReference>
<gene>
    <name evidence="1" type="primary">BCL2L15</name>
</gene>
<evidence type="ECO:0000313" key="2">
    <source>
        <dbReference type="Proteomes" id="UP000694398"/>
    </source>
</evidence>
<protein>
    <submittedName>
        <fullName evidence="1">BCL2 like 15</fullName>
    </submittedName>
</protein>
<name>A0A8C2VZ29_CHILA</name>
<sequence length="151" mass="16781">MKSPQTFKEQTECIINTLLTDFLSPTLQVASRGLCSVDEPASGKILAGRLRMLGDRFNGELEDSAKNIIAQTTQGRVRTQRSLSETWCAQDSSLAYEKAFLAVSVKFLKYVGRVAPEMARRVAIPMMSMINENRAVCDFIQAQGGWENLES</sequence>
<dbReference type="Ensembl" id="ENSCLAT00000019956.1">
    <property type="protein sequence ID" value="ENSCLAP00000019763.1"/>
    <property type="gene ID" value="ENSCLAG00000013554.1"/>
</dbReference>
<dbReference type="OMA" id="QVAISMT"/>
<dbReference type="GO" id="GO:0005829">
    <property type="term" value="C:cytosol"/>
    <property type="evidence" value="ECO:0007669"/>
    <property type="project" value="Ensembl"/>
</dbReference>
<dbReference type="GO" id="GO:0042981">
    <property type="term" value="P:regulation of apoptotic process"/>
    <property type="evidence" value="ECO:0007669"/>
    <property type="project" value="InterPro"/>
</dbReference>
<dbReference type="Gene3D" id="1.10.437.10">
    <property type="entry name" value="Blc2-like"/>
    <property type="match status" value="1"/>
</dbReference>
<reference evidence="1" key="2">
    <citation type="submission" date="2025-09" db="UniProtKB">
        <authorList>
            <consortium name="Ensembl"/>
        </authorList>
    </citation>
    <scope>IDENTIFICATION</scope>
</reference>
<dbReference type="Proteomes" id="UP000694398">
    <property type="component" value="Unassembled WGS sequence"/>
</dbReference>
<evidence type="ECO:0000313" key="1">
    <source>
        <dbReference type="Ensembl" id="ENSCLAP00000019763.1"/>
    </source>
</evidence>
<keyword evidence="2" id="KW-1185">Reference proteome</keyword>
<dbReference type="AlphaFoldDB" id="A0A8C2VZ29"/>
<dbReference type="InterPro" id="IPR033543">
    <property type="entry name" value="BCL2L15"/>
</dbReference>
<dbReference type="InterPro" id="IPR036834">
    <property type="entry name" value="Bcl-2-like_sf"/>
</dbReference>
<dbReference type="PANTHER" id="PTHR36466">
    <property type="entry name" value="BCL-2-LIKE PROTEIN 15"/>
    <property type="match status" value="1"/>
</dbReference>
<dbReference type="GO" id="GO:0005634">
    <property type="term" value="C:nucleus"/>
    <property type="evidence" value="ECO:0007669"/>
    <property type="project" value="Ensembl"/>
</dbReference>
<reference evidence="1" key="1">
    <citation type="submission" date="2025-08" db="UniProtKB">
        <authorList>
            <consortium name="Ensembl"/>
        </authorList>
    </citation>
    <scope>IDENTIFICATION</scope>
</reference>
<accession>A0A8C2VZ29</accession>